<proteinExistence type="predicted"/>
<keyword evidence="2" id="KW-1185">Reference proteome</keyword>
<reference evidence="1 2" key="1">
    <citation type="submission" date="2022-05" db="EMBL/GenBank/DDBJ databases">
        <authorList>
            <person name="Park J.-S."/>
        </authorList>
    </citation>
    <scope>NUCLEOTIDE SEQUENCE [LARGE SCALE GENOMIC DNA]</scope>
    <source>
        <strain evidence="1 2">2012CJ34-2</strain>
    </source>
</reference>
<sequence>MLESIYQNDYDVVLMESNVCADNIRNHVELLARKQVECARNDQDSD</sequence>
<evidence type="ECO:0000313" key="1">
    <source>
        <dbReference type="EMBL" id="MCL6269525.1"/>
    </source>
</evidence>
<organism evidence="1 2">
    <name type="scientific">Parendozoicomonas callyspongiae</name>
    <dbReference type="NCBI Taxonomy" id="2942213"/>
    <lineage>
        <taxon>Bacteria</taxon>
        <taxon>Pseudomonadati</taxon>
        <taxon>Pseudomonadota</taxon>
        <taxon>Gammaproteobacteria</taxon>
        <taxon>Oceanospirillales</taxon>
        <taxon>Endozoicomonadaceae</taxon>
        <taxon>Parendozoicomonas</taxon>
    </lineage>
</organism>
<dbReference type="RefSeq" id="WP_249698563.1">
    <property type="nucleotide sequence ID" value="NZ_JAMFLX010000006.1"/>
</dbReference>
<gene>
    <name evidence="1" type="ORF">M3P05_06170</name>
</gene>
<name>A0ABT0PDS4_9GAMM</name>
<comment type="caution">
    <text evidence="1">The sequence shown here is derived from an EMBL/GenBank/DDBJ whole genome shotgun (WGS) entry which is preliminary data.</text>
</comment>
<dbReference type="EMBL" id="JAMFLX010000006">
    <property type="protein sequence ID" value="MCL6269525.1"/>
    <property type="molecule type" value="Genomic_DNA"/>
</dbReference>
<evidence type="ECO:0000313" key="2">
    <source>
        <dbReference type="Proteomes" id="UP001203338"/>
    </source>
</evidence>
<accession>A0ABT0PDS4</accession>
<dbReference type="Proteomes" id="UP001203338">
    <property type="component" value="Unassembled WGS sequence"/>
</dbReference>
<protein>
    <submittedName>
        <fullName evidence="1">Uncharacterized protein</fullName>
    </submittedName>
</protein>